<dbReference type="Proteomes" id="UP001213799">
    <property type="component" value="Unassembled WGS sequence"/>
</dbReference>
<reference evidence="2" key="2">
    <citation type="submission" date="2023-01" db="EMBL/GenBank/DDBJ databases">
        <authorList>
            <person name="Petersen C."/>
        </authorList>
    </citation>
    <scope>NUCLEOTIDE SEQUENCE</scope>
    <source>
        <strain evidence="2">IBT 12815</strain>
    </source>
</reference>
<accession>A0AAD6E7W9</accession>
<keyword evidence="1" id="KW-1133">Transmembrane helix</keyword>
<comment type="caution">
    <text evidence="2">The sequence shown here is derived from an EMBL/GenBank/DDBJ whole genome shotgun (WGS) entry which is preliminary data.</text>
</comment>
<name>A0AAD6E7W9_9EURO</name>
<organism evidence="2 3">
    <name type="scientific">Penicillium hordei</name>
    <dbReference type="NCBI Taxonomy" id="40994"/>
    <lineage>
        <taxon>Eukaryota</taxon>
        <taxon>Fungi</taxon>
        <taxon>Dikarya</taxon>
        <taxon>Ascomycota</taxon>
        <taxon>Pezizomycotina</taxon>
        <taxon>Eurotiomycetes</taxon>
        <taxon>Eurotiomycetidae</taxon>
        <taxon>Eurotiales</taxon>
        <taxon>Aspergillaceae</taxon>
        <taxon>Penicillium</taxon>
    </lineage>
</organism>
<evidence type="ECO:0000256" key="1">
    <source>
        <dbReference type="SAM" id="Phobius"/>
    </source>
</evidence>
<dbReference type="AlphaFoldDB" id="A0AAD6E7W9"/>
<dbReference type="EMBL" id="JAQJAE010000003">
    <property type="protein sequence ID" value="KAJ5603722.1"/>
    <property type="molecule type" value="Genomic_DNA"/>
</dbReference>
<dbReference type="RefSeq" id="XP_056753520.1">
    <property type="nucleotide sequence ID" value="XM_056897735.1"/>
</dbReference>
<evidence type="ECO:0000313" key="3">
    <source>
        <dbReference type="Proteomes" id="UP001213799"/>
    </source>
</evidence>
<sequence>MNEQMSIVVLPMIGVPLISLAAAWIQHSIAKFRMWMTVRIIEVFEKDLETSTHKVVVLEKEMNELKKQVETELPAWDSVLRTILPDTPTLE</sequence>
<protein>
    <submittedName>
        <fullName evidence="2">Uncharacterized protein</fullName>
    </submittedName>
</protein>
<proteinExistence type="predicted"/>
<keyword evidence="1" id="KW-0472">Membrane</keyword>
<evidence type="ECO:0000313" key="2">
    <source>
        <dbReference type="EMBL" id="KAJ5603722.1"/>
    </source>
</evidence>
<feature type="transmembrane region" description="Helical" evidence="1">
    <location>
        <begin position="6"/>
        <end position="25"/>
    </location>
</feature>
<keyword evidence="3" id="KW-1185">Reference proteome</keyword>
<keyword evidence="1" id="KW-0812">Transmembrane</keyword>
<gene>
    <name evidence="2" type="ORF">N7537_006678</name>
</gene>
<dbReference type="GeneID" id="81587977"/>
<reference evidence="2" key="1">
    <citation type="journal article" date="2023" name="IMA Fungus">
        <title>Comparative genomic study of the Penicillium genus elucidates a diverse pangenome and 15 lateral gene transfer events.</title>
        <authorList>
            <person name="Petersen C."/>
            <person name="Sorensen T."/>
            <person name="Nielsen M.R."/>
            <person name="Sondergaard T.E."/>
            <person name="Sorensen J.L."/>
            <person name="Fitzpatrick D.A."/>
            <person name="Frisvad J.C."/>
            <person name="Nielsen K.L."/>
        </authorList>
    </citation>
    <scope>NUCLEOTIDE SEQUENCE</scope>
    <source>
        <strain evidence="2">IBT 12815</strain>
    </source>
</reference>